<dbReference type="Pfam" id="PF00576">
    <property type="entry name" value="Transthyretin"/>
    <property type="match status" value="1"/>
</dbReference>
<dbReference type="EC" id="3.5.2.17" evidence="7"/>
<dbReference type="PANTHER" id="PTHR10395">
    <property type="entry name" value="URICASE AND TRANSTHYRETIN-RELATED"/>
    <property type="match status" value="1"/>
</dbReference>
<dbReference type="Gene3D" id="2.60.40.180">
    <property type="entry name" value="Transthyretin/hydroxyisourate hydrolase domain"/>
    <property type="match status" value="1"/>
</dbReference>
<comment type="catalytic activity">
    <reaction evidence="1 7">
        <text>5-hydroxyisourate + H2O = 5-hydroxy-2-oxo-4-ureido-2,5-dihydro-1H-imidazole-5-carboxylate + H(+)</text>
        <dbReference type="Rhea" id="RHEA:23736"/>
        <dbReference type="ChEBI" id="CHEBI:15377"/>
        <dbReference type="ChEBI" id="CHEBI:15378"/>
        <dbReference type="ChEBI" id="CHEBI:18072"/>
        <dbReference type="ChEBI" id="CHEBI:58639"/>
        <dbReference type="EC" id="3.5.2.17"/>
    </reaction>
</comment>
<evidence type="ECO:0000313" key="10">
    <source>
        <dbReference type="Proteomes" id="UP001449795"/>
    </source>
</evidence>
<dbReference type="RefSeq" id="WP_323991144.1">
    <property type="nucleotide sequence ID" value="NZ_CP152276.1"/>
</dbReference>
<dbReference type="Proteomes" id="UP001449795">
    <property type="component" value="Chromosome"/>
</dbReference>
<evidence type="ECO:0000259" key="8">
    <source>
        <dbReference type="Pfam" id="PF00576"/>
    </source>
</evidence>
<feature type="domain" description="Transthyretin/hydroxyisourate hydrolase" evidence="8">
    <location>
        <begin position="4"/>
        <end position="121"/>
    </location>
</feature>
<comment type="function">
    <text evidence="2">Catalyzes the hydrolysis of 5-hydroxyisourate (HIU) to 2-oxo-4-hydroxy-4-carboxy-5-ureidoimidazoline (OHCU).</text>
</comment>
<dbReference type="InterPro" id="IPR023416">
    <property type="entry name" value="Transthyretin/HIU_hydrolase_d"/>
</dbReference>
<comment type="subunit">
    <text evidence="4 7">Homotetramer.</text>
</comment>
<proteinExistence type="inferred from homology"/>
<comment type="similarity">
    <text evidence="3 7">Belongs to the transthyretin family. 5-hydroxyisourate hydrolase subfamily.</text>
</comment>
<organism evidence="9 10">
    <name type="scientific">Nguyenibacter vanlangensis</name>
    <dbReference type="NCBI Taxonomy" id="1216886"/>
    <lineage>
        <taxon>Bacteria</taxon>
        <taxon>Pseudomonadati</taxon>
        <taxon>Pseudomonadota</taxon>
        <taxon>Alphaproteobacteria</taxon>
        <taxon>Acetobacterales</taxon>
        <taxon>Acetobacteraceae</taxon>
        <taxon>Nguyenibacter</taxon>
    </lineage>
</organism>
<keyword evidence="10" id="KW-1185">Reference proteome</keyword>
<dbReference type="InterPro" id="IPR014306">
    <property type="entry name" value="Hydroxyisourate_hydrolase"/>
</dbReference>
<evidence type="ECO:0000256" key="2">
    <source>
        <dbReference type="ARBA" id="ARBA00002704"/>
    </source>
</evidence>
<keyword evidence="5 7" id="KW-0659">Purine metabolism</keyword>
<evidence type="ECO:0000256" key="4">
    <source>
        <dbReference type="ARBA" id="ARBA00011881"/>
    </source>
</evidence>
<evidence type="ECO:0000256" key="7">
    <source>
        <dbReference type="RuleBase" id="RU361270"/>
    </source>
</evidence>
<gene>
    <name evidence="9" type="primary">uraH</name>
    <name evidence="9" type="ORF">AAC691_03085</name>
</gene>
<dbReference type="PROSITE" id="PS00769">
    <property type="entry name" value="TRANSTHYRETIN_2"/>
    <property type="match status" value="1"/>
</dbReference>
<evidence type="ECO:0000256" key="5">
    <source>
        <dbReference type="ARBA" id="ARBA00022631"/>
    </source>
</evidence>
<dbReference type="PANTHER" id="PTHR10395:SF7">
    <property type="entry name" value="5-HYDROXYISOURATE HYDROLASE"/>
    <property type="match status" value="1"/>
</dbReference>
<reference evidence="9 10" key="1">
    <citation type="submission" date="2024-04" db="EMBL/GenBank/DDBJ databases">
        <title>Complete genome sequence of Nguyenibacter vanlangesis HBCM-1154, a strain capable of nitrogen fixation, IAA production, and phosphorus solubilization isolated from sugarcane soil.</title>
        <authorList>
            <person name="MY HANH P."/>
        </authorList>
    </citation>
    <scope>NUCLEOTIDE SEQUENCE [LARGE SCALE GENOMIC DNA]</scope>
    <source>
        <strain evidence="9 10">HBCM 1154</strain>
    </source>
</reference>
<dbReference type="InterPro" id="IPR000895">
    <property type="entry name" value="Transthyretin/HIU_hydrolase"/>
</dbReference>
<evidence type="ECO:0000256" key="3">
    <source>
        <dbReference type="ARBA" id="ARBA00009850"/>
    </source>
</evidence>
<evidence type="ECO:0000313" key="9">
    <source>
        <dbReference type="EMBL" id="XAE43456.1"/>
    </source>
</evidence>
<sequence>MITLSSHVLDLVSGRPAAGMALSLWSGPDRLFAGRTNADGRCPELAGVGGADGAGLAPGAYRLEFAVAAYFRAQGVALSDPPFLDVVPIAFGVARPGPDGKGGHYHVPLLVSPYGFSTYRGS</sequence>
<dbReference type="InterPro" id="IPR036817">
    <property type="entry name" value="Transthyretin/HIU_hydrolase_sf"/>
</dbReference>
<dbReference type="NCBIfam" id="TIGR02962">
    <property type="entry name" value="hdxy_isourate"/>
    <property type="match status" value="1"/>
</dbReference>
<dbReference type="SUPFAM" id="SSF49472">
    <property type="entry name" value="Transthyretin (synonym: prealbumin)"/>
    <property type="match status" value="1"/>
</dbReference>
<accession>A0ABZ3D7G5</accession>
<dbReference type="EMBL" id="CP152276">
    <property type="protein sequence ID" value="XAE43456.1"/>
    <property type="molecule type" value="Genomic_DNA"/>
</dbReference>
<keyword evidence="6 7" id="KW-0378">Hydrolase</keyword>
<name>A0ABZ3D7G5_9PROT</name>
<dbReference type="GO" id="GO:0033971">
    <property type="term" value="F:hydroxyisourate hydrolase activity"/>
    <property type="evidence" value="ECO:0007669"/>
    <property type="project" value="UniProtKB-EC"/>
</dbReference>
<dbReference type="InterPro" id="IPR023419">
    <property type="entry name" value="Transthyretin_CS"/>
</dbReference>
<protein>
    <recommendedName>
        <fullName evidence="7">5-hydroxyisourate hydrolase</fullName>
        <shortName evidence="7">HIU hydrolase</shortName>
        <shortName evidence="7">HIUHase</shortName>
        <ecNumber evidence="7">3.5.2.17</ecNumber>
    </recommendedName>
</protein>
<evidence type="ECO:0000256" key="1">
    <source>
        <dbReference type="ARBA" id="ARBA00001043"/>
    </source>
</evidence>
<dbReference type="PRINTS" id="PR00189">
    <property type="entry name" value="TRNSTHYRETIN"/>
</dbReference>
<dbReference type="CDD" id="cd05822">
    <property type="entry name" value="TLP_HIUase"/>
    <property type="match status" value="1"/>
</dbReference>
<evidence type="ECO:0000256" key="6">
    <source>
        <dbReference type="ARBA" id="ARBA00022801"/>
    </source>
</evidence>